<proteinExistence type="inferred from homology"/>
<evidence type="ECO:0000259" key="5">
    <source>
        <dbReference type="Pfam" id="PF00139"/>
    </source>
</evidence>
<name>M8C665_AEGTA</name>
<dbReference type="Gene3D" id="2.60.120.200">
    <property type="match status" value="1"/>
</dbReference>
<keyword evidence="4" id="KW-0732">Signal</keyword>
<feature type="signal peptide" evidence="4">
    <location>
        <begin position="1"/>
        <end position="30"/>
    </location>
</feature>
<feature type="compositionally biased region" description="Low complexity" evidence="3">
    <location>
        <begin position="176"/>
        <end position="186"/>
    </location>
</feature>
<dbReference type="AlphaFoldDB" id="M8C665"/>
<evidence type="ECO:0000256" key="1">
    <source>
        <dbReference type="ARBA" id="ARBA00007606"/>
    </source>
</evidence>
<organism evidence="6">
    <name type="scientific">Aegilops tauschii</name>
    <name type="common">Tausch's goatgrass</name>
    <name type="synonym">Aegilops squarrosa</name>
    <dbReference type="NCBI Taxonomy" id="37682"/>
    <lineage>
        <taxon>Eukaryota</taxon>
        <taxon>Viridiplantae</taxon>
        <taxon>Streptophyta</taxon>
        <taxon>Embryophyta</taxon>
        <taxon>Tracheophyta</taxon>
        <taxon>Spermatophyta</taxon>
        <taxon>Magnoliopsida</taxon>
        <taxon>Liliopsida</taxon>
        <taxon>Poales</taxon>
        <taxon>Poaceae</taxon>
        <taxon>BOP clade</taxon>
        <taxon>Pooideae</taxon>
        <taxon>Triticodae</taxon>
        <taxon>Triticeae</taxon>
        <taxon>Triticinae</taxon>
        <taxon>Aegilops</taxon>
    </lineage>
</organism>
<evidence type="ECO:0000256" key="2">
    <source>
        <dbReference type="ARBA" id="ARBA00022734"/>
    </source>
</evidence>
<dbReference type="Pfam" id="PF00139">
    <property type="entry name" value="Lectin_legB"/>
    <property type="match status" value="1"/>
</dbReference>
<comment type="similarity">
    <text evidence="1">Belongs to the leguminous lectin family.</text>
</comment>
<feature type="region of interest" description="Disordered" evidence="3">
    <location>
        <begin position="176"/>
        <end position="198"/>
    </location>
</feature>
<dbReference type="InterPro" id="IPR013320">
    <property type="entry name" value="ConA-like_dom_sf"/>
</dbReference>
<dbReference type="InterPro" id="IPR050258">
    <property type="entry name" value="Leguminous_Lectin"/>
</dbReference>
<accession>M8C665</accession>
<keyword evidence="2" id="KW-0430">Lectin</keyword>
<sequence length="216" mass="22590">MGLPATASTGSAQLILLLLFLLASLHLSGAIYTAPAPAAVASPFSFSFDFTNASSYRLDNLKLEGDAAIPLGRGMVDVTCNSWGKDPTSCKGRVSYGHPVPFYDATTGEVASFQTRFTFTINTTKNKGDGMAFFLAYYPSELPPNSTGGHLGLISQGDQERGAALGNQQFVAVPWSLTPTTTGGTPQTPPPTTSGLTSTLFARRTRAFPASASTAP</sequence>
<evidence type="ECO:0000313" key="6">
    <source>
        <dbReference type="EnsemblPlants" id="EMT10633"/>
    </source>
</evidence>
<dbReference type="PANTHER" id="PTHR32401:SF49">
    <property type="entry name" value="OS10G0129200 PROTEIN"/>
    <property type="match status" value="1"/>
</dbReference>
<feature type="chain" id="PRO_5014584200" evidence="4">
    <location>
        <begin position="31"/>
        <end position="216"/>
    </location>
</feature>
<dbReference type="SUPFAM" id="SSF49899">
    <property type="entry name" value="Concanavalin A-like lectins/glucanases"/>
    <property type="match status" value="1"/>
</dbReference>
<protein>
    <submittedName>
        <fullName evidence="6">Agglutinin-2</fullName>
    </submittedName>
</protein>
<dbReference type="PANTHER" id="PTHR32401">
    <property type="entry name" value="CONCANAVALIN A-LIKE LECTIN FAMILY PROTEIN"/>
    <property type="match status" value="1"/>
</dbReference>
<reference evidence="6" key="1">
    <citation type="submission" date="2015-06" db="UniProtKB">
        <authorList>
            <consortium name="EnsemblPlants"/>
        </authorList>
    </citation>
    <scope>IDENTIFICATION</scope>
</reference>
<evidence type="ECO:0000256" key="4">
    <source>
        <dbReference type="SAM" id="SignalP"/>
    </source>
</evidence>
<dbReference type="GO" id="GO:0030246">
    <property type="term" value="F:carbohydrate binding"/>
    <property type="evidence" value="ECO:0007669"/>
    <property type="project" value="UniProtKB-KW"/>
</dbReference>
<evidence type="ECO:0000256" key="3">
    <source>
        <dbReference type="SAM" id="MobiDB-lite"/>
    </source>
</evidence>
<feature type="domain" description="Legume lectin" evidence="5">
    <location>
        <begin position="47"/>
        <end position="173"/>
    </location>
</feature>
<dbReference type="EnsemblPlants" id="EMT10633">
    <property type="protein sequence ID" value="EMT10633"/>
    <property type="gene ID" value="F775_17681"/>
</dbReference>
<dbReference type="InterPro" id="IPR001220">
    <property type="entry name" value="Legume_lectin_dom"/>
</dbReference>